<dbReference type="AlphaFoldDB" id="A0A1X1ST56"/>
<gene>
    <name evidence="1" type="ORF">MCNS_16740</name>
</gene>
<dbReference type="InterPro" id="IPR041375">
    <property type="entry name" value="VapC45_PIN-like"/>
</dbReference>
<organism evidence="1 2">
    <name type="scientific">Mycobacterium conspicuum</name>
    <dbReference type="NCBI Taxonomy" id="44010"/>
    <lineage>
        <taxon>Bacteria</taxon>
        <taxon>Bacillati</taxon>
        <taxon>Actinomycetota</taxon>
        <taxon>Actinomycetes</taxon>
        <taxon>Mycobacteriales</taxon>
        <taxon>Mycobacteriaceae</taxon>
        <taxon>Mycobacterium</taxon>
    </lineage>
</organism>
<proteinExistence type="predicted"/>
<sequence length="150" mass="16897">MVAVANLVRFYVDESAAGLGLALTAARKDTIHVGHPLIPECPRGALDTEWIPAVARRGLVVITRDKRLRTKPIEIQALWNHGLRVFNIGGKKDESTWDWLVRVVRHWPRMEQIIADRPTGPWIYMLNATRIDEYVPRDTGTATAPADVPQ</sequence>
<protein>
    <submittedName>
        <fullName evidence="1">Uncharacterized protein</fullName>
    </submittedName>
</protein>
<dbReference type="EMBL" id="AP022613">
    <property type="protein sequence ID" value="BBZ38611.1"/>
    <property type="molecule type" value="Genomic_DNA"/>
</dbReference>
<dbReference type="RefSeq" id="WP_085235917.1">
    <property type="nucleotide sequence ID" value="NZ_AP022613.1"/>
</dbReference>
<evidence type="ECO:0000313" key="1">
    <source>
        <dbReference type="EMBL" id="BBZ38611.1"/>
    </source>
</evidence>
<name>A0A1X1ST56_9MYCO</name>
<accession>A0A1X1ST56</accession>
<evidence type="ECO:0000313" key="2">
    <source>
        <dbReference type="Proteomes" id="UP000467385"/>
    </source>
</evidence>
<dbReference type="OrthoDB" id="3828387at2"/>
<dbReference type="Pfam" id="PF18478">
    <property type="entry name" value="PIN_10"/>
    <property type="match status" value="1"/>
</dbReference>
<keyword evidence="2" id="KW-1185">Reference proteome</keyword>
<dbReference type="Proteomes" id="UP000467385">
    <property type="component" value="Chromosome"/>
</dbReference>
<reference evidence="1 2" key="1">
    <citation type="journal article" date="2019" name="Emerg. Microbes Infect.">
        <title>Comprehensive subspecies identification of 175 nontuberculous mycobacteria species based on 7547 genomic profiles.</title>
        <authorList>
            <person name="Matsumoto Y."/>
            <person name="Kinjo T."/>
            <person name="Motooka D."/>
            <person name="Nabeya D."/>
            <person name="Jung N."/>
            <person name="Uechi K."/>
            <person name="Horii T."/>
            <person name="Iida T."/>
            <person name="Fujita J."/>
            <person name="Nakamura S."/>
        </authorList>
    </citation>
    <scope>NUCLEOTIDE SEQUENCE [LARGE SCALE GENOMIC DNA]</scope>
    <source>
        <strain evidence="1 2">JCM 14738</strain>
    </source>
</reference>